<protein>
    <recommendedName>
        <fullName evidence="2">BPTI-like C-terminal domain-containing protein</fullName>
    </recommendedName>
</protein>
<evidence type="ECO:0000313" key="3">
    <source>
        <dbReference type="EMBL" id="CDW55100.1"/>
    </source>
</evidence>
<organism evidence="3 4">
    <name type="scientific">Trichuris trichiura</name>
    <name type="common">Whipworm</name>
    <name type="synonym">Trichocephalus trichiurus</name>
    <dbReference type="NCBI Taxonomy" id="36087"/>
    <lineage>
        <taxon>Eukaryota</taxon>
        <taxon>Metazoa</taxon>
        <taxon>Ecdysozoa</taxon>
        <taxon>Nematoda</taxon>
        <taxon>Enoplea</taxon>
        <taxon>Dorylaimia</taxon>
        <taxon>Trichinellida</taxon>
        <taxon>Trichuridae</taxon>
        <taxon>Trichuris</taxon>
    </lineage>
</organism>
<dbReference type="EMBL" id="HG805935">
    <property type="protein sequence ID" value="CDW55100.1"/>
    <property type="molecule type" value="Genomic_DNA"/>
</dbReference>
<name>A0A077Z8T4_TRITR</name>
<sequence length="168" mass="19122">MVEVYLLFALIFGVSSISLPTVDIREAQQPRTVASTTLIAVIEAVQYDAAQSILDECPKVHCLGRECVMVKERNGCETCACPIGSPARGCDKMPKRMLKELFTNGCHNLKSPNSKLYPATPVSRWYRHIDYEAKVDECRSYLFPFCEDYEKNVWPAPTTRQQCLHYCY</sequence>
<dbReference type="InterPro" id="IPR057449">
    <property type="entry name" value="BPTI_C_nem"/>
</dbReference>
<feature type="domain" description="BPTI-like C-terminal" evidence="2">
    <location>
        <begin position="92"/>
        <end position="168"/>
    </location>
</feature>
<feature type="chain" id="PRO_5001728607" description="BPTI-like C-terminal domain-containing protein" evidence="1">
    <location>
        <begin position="17"/>
        <end position="168"/>
    </location>
</feature>
<reference evidence="3" key="1">
    <citation type="submission" date="2014-01" db="EMBL/GenBank/DDBJ databases">
        <authorList>
            <person name="Aslett M."/>
        </authorList>
    </citation>
    <scope>NUCLEOTIDE SEQUENCE</scope>
</reference>
<keyword evidence="1" id="KW-0732">Signal</keyword>
<evidence type="ECO:0000256" key="1">
    <source>
        <dbReference type="SAM" id="SignalP"/>
    </source>
</evidence>
<dbReference type="Pfam" id="PF25315">
    <property type="entry name" value="BPTI_nem"/>
    <property type="match status" value="1"/>
</dbReference>
<dbReference type="Proteomes" id="UP000030665">
    <property type="component" value="Unassembled WGS sequence"/>
</dbReference>
<gene>
    <name evidence="3" type="ORF">TTRE_0000337101</name>
</gene>
<dbReference type="OrthoDB" id="5774963at2759"/>
<feature type="signal peptide" evidence="1">
    <location>
        <begin position="1"/>
        <end position="16"/>
    </location>
</feature>
<evidence type="ECO:0000259" key="2">
    <source>
        <dbReference type="Pfam" id="PF25315"/>
    </source>
</evidence>
<dbReference type="AlphaFoldDB" id="A0A077Z8T4"/>
<evidence type="ECO:0000313" key="4">
    <source>
        <dbReference type="Proteomes" id="UP000030665"/>
    </source>
</evidence>
<keyword evidence="4" id="KW-1185">Reference proteome</keyword>
<accession>A0A077Z8T4</accession>
<reference evidence="3" key="2">
    <citation type="submission" date="2014-03" db="EMBL/GenBank/DDBJ databases">
        <title>The whipworm genome and dual-species transcriptomics of an intimate host-pathogen interaction.</title>
        <authorList>
            <person name="Foth B.J."/>
            <person name="Tsai I.J."/>
            <person name="Reid A.J."/>
            <person name="Bancroft A.J."/>
            <person name="Nichol S."/>
            <person name="Tracey A."/>
            <person name="Holroyd N."/>
            <person name="Cotton J.A."/>
            <person name="Stanley E.J."/>
            <person name="Zarowiecki M."/>
            <person name="Liu J.Z."/>
            <person name="Huckvale T."/>
            <person name="Cooper P.J."/>
            <person name="Grencis R.K."/>
            <person name="Berriman M."/>
        </authorList>
    </citation>
    <scope>NUCLEOTIDE SEQUENCE [LARGE SCALE GENOMIC DNA]</scope>
</reference>
<proteinExistence type="predicted"/>